<reference evidence="1 2" key="1">
    <citation type="submission" date="2023-07" db="EMBL/GenBank/DDBJ databases">
        <title>Sorghum-associated microbial communities from plants grown in Nebraska, USA.</title>
        <authorList>
            <person name="Schachtman D."/>
        </authorList>
    </citation>
    <scope>NUCLEOTIDE SEQUENCE [LARGE SCALE GENOMIC DNA]</scope>
    <source>
        <strain evidence="1 2">CC258</strain>
    </source>
</reference>
<comment type="caution">
    <text evidence="1">The sequence shown here is derived from an EMBL/GenBank/DDBJ whole genome shotgun (WGS) entry which is preliminary data.</text>
</comment>
<dbReference type="PANTHER" id="PTHR36848">
    <property type="entry name" value="DNA-BINDING PROTEIN (PUTATIVE SECRETED PROTEIN)-RELATED"/>
    <property type="match status" value="1"/>
</dbReference>
<accession>A0ABU1NX06</accession>
<dbReference type="CDD" id="cd03143">
    <property type="entry name" value="A4_beta-galactosidase_middle_domain"/>
    <property type="match status" value="1"/>
</dbReference>
<dbReference type="Gene3D" id="2.60.120.260">
    <property type="entry name" value="Galactose-binding domain-like"/>
    <property type="match status" value="1"/>
</dbReference>
<dbReference type="SUPFAM" id="SSF49785">
    <property type="entry name" value="Galactose-binding domain-like"/>
    <property type="match status" value="1"/>
</dbReference>
<dbReference type="InterPro" id="IPR008979">
    <property type="entry name" value="Galactose-bd-like_sf"/>
</dbReference>
<dbReference type="Proteomes" id="UP001267290">
    <property type="component" value="Unassembled WGS sequence"/>
</dbReference>
<evidence type="ECO:0000313" key="2">
    <source>
        <dbReference type="Proteomes" id="UP001267290"/>
    </source>
</evidence>
<evidence type="ECO:0000313" key="1">
    <source>
        <dbReference type="EMBL" id="MDR6552015.1"/>
    </source>
</evidence>
<organism evidence="1 2">
    <name type="scientific">Paenibacillus qinlingensis</name>
    <dbReference type="NCBI Taxonomy" id="1837343"/>
    <lineage>
        <taxon>Bacteria</taxon>
        <taxon>Bacillati</taxon>
        <taxon>Bacillota</taxon>
        <taxon>Bacilli</taxon>
        <taxon>Bacillales</taxon>
        <taxon>Paenibacillaceae</taxon>
        <taxon>Paenibacillus</taxon>
    </lineage>
</organism>
<dbReference type="Pfam" id="PF17132">
    <property type="entry name" value="Glyco_hydro_106"/>
    <property type="match status" value="1"/>
</dbReference>
<name>A0ABU1NX06_9BACL</name>
<keyword evidence="2" id="KW-1185">Reference proteome</keyword>
<dbReference type="RefSeq" id="WP_310499575.1">
    <property type="nucleotide sequence ID" value="NZ_JAVDSB010000005.1"/>
</dbReference>
<protein>
    <recommendedName>
        <fullName evidence="3">Alpha-L-rhamnosidase-like protein</fullName>
    </recommendedName>
</protein>
<evidence type="ECO:0008006" key="3">
    <source>
        <dbReference type="Google" id="ProtNLM"/>
    </source>
</evidence>
<dbReference type="PANTHER" id="PTHR36848:SF2">
    <property type="entry name" value="SECRETED PROTEIN"/>
    <property type="match status" value="1"/>
</dbReference>
<dbReference type="EMBL" id="JAVDSB010000005">
    <property type="protein sequence ID" value="MDR6552015.1"/>
    <property type="molecule type" value="Genomic_DNA"/>
</dbReference>
<dbReference type="CDD" id="cd02795">
    <property type="entry name" value="CBM6-CBM35-CBM36_like"/>
    <property type="match status" value="1"/>
</dbReference>
<gene>
    <name evidence="1" type="ORF">J2736_003217</name>
</gene>
<dbReference type="InterPro" id="IPR053161">
    <property type="entry name" value="Ulvan_degrading_GH"/>
</dbReference>
<sequence length="1059" mass="119498">MTLPDLNQFADPPALYKSAPLWVWNDEMTEALIRTQLLELKEHGFGGAFVHPRPGLITPYLSEEWFELWAIALQESEKLELKLYIYDENSYPSGFAGGHVPSELPDCLANSVNMRELDLTDSKSTLPVVSGMLNRPGHPIRAFAMKESAEGNGTLEIAHDVTNIPSSEWGQYGEKFLWFEIGKPETNSWLGGFAYTDLMRPEVAQVFLDSTYEAYRSRFGDKFGSSIPAIFTDEPEISPGNLFQAGNNFLPFSYWFAGRFEERNGYDLKDHLPCLFKDVTGPSLRRDAQKVRYDYYDTIRELWVENFLQPIYEWCAKHGIAWTGHYLEHNWPYPWGRTSPAVMSLYEYMQWPGIDMLRSNLLRKKDQEGMEPLMLTIREVHSVANQLDKERVLCEAYGAGGWDSDFRDYKRIGDWLVVHGINFINQHLTFVTLSGARKRDHPQSFDWRQPWWEEYGKMNDYFGRLTYMLSQGKTNNRILFLNPVTSVFMESPESQKGGLSLQAAPPQNPDMSLHLEVVQGLCDRQWNYDFGDEFIMERHGQAEAGKLQVGNRRYDVVIFPDSMRNMKASTLKLLEAYLQSGGRVIAMAEPSSFIDGEASEVALKLASYPGWLTASTLDDIDHLLREILPMDIEWVNETPLPVGVHHLRRDYDDGSSAYFIVNSSPEAVVADLKLRGKEVEVRDAWSGNVVVPAYVREGEFVRLTIELPEEGSHLLVVRNVVNGDADLLAAQEVTSNANTASWCTVSAQTSVQLETDNVLTLDYCDIQVGSKSYENINTVHGQRLIYEHHGFETNPWDNGVQFKRRLLDRNTFGAGTGFTATYRFHADTAGLVGPIQFMAERGRSYQLSVNGTPINWNEASWSLDHHFDAAEISGAIVNGENTITLQVTPFDIRLELEAVYLLGSFSVISTEGKWTITEPKTLGLGAWKDQGYPFYSNSVVYEKQIQVPSLGHAYRVHLPEWGGAVASLHVNGQFAGLFGAGQGDSHEVSHLLREGTNTIVVRVSGNLKNMLGPHHEPDGVRKSAWPRNFKKAPLYGPPAAESYDTLAFGLLADFVVEMS</sequence>
<proteinExistence type="predicted"/>